<organism evidence="2">
    <name type="scientific">Oryza glumipatula</name>
    <dbReference type="NCBI Taxonomy" id="40148"/>
    <lineage>
        <taxon>Eukaryota</taxon>
        <taxon>Viridiplantae</taxon>
        <taxon>Streptophyta</taxon>
        <taxon>Embryophyta</taxon>
        <taxon>Tracheophyta</taxon>
        <taxon>Spermatophyta</taxon>
        <taxon>Magnoliopsida</taxon>
        <taxon>Liliopsida</taxon>
        <taxon>Poales</taxon>
        <taxon>Poaceae</taxon>
        <taxon>BOP clade</taxon>
        <taxon>Oryzoideae</taxon>
        <taxon>Oryzeae</taxon>
        <taxon>Oryzinae</taxon>
        <taxon>Oryza</taxon>
    </lineage>
</organism>
<feature type="region of interest" description="Disordered" evidence="1">
    <location>
        <begin position="93"/>
        <end position="153"/>
    </location>
</feature>
<dbReference type="AlphaFoldDB" id="A0A0E0BHU2"/>
<evidence type="ECO:0000313" key="2">
    <source>
        <dbReference type="EnsemblPlants" id="OGLUM11G09390.1"/>
    </source>
</evidence>
<reference evidence="2" key="2">
    <citation type="submission" date="2018-05" db="EMBL/GenBank/DDBJ databases">
        <title>OgluRS3 (Oryza glumaepatula Reference Sequence Version 3).</title>
        <authorList>
            <person name="Zhang J."/>
            <person name="Kudrna D."/>
            <person name="Lee S."/>
            <person name="Talag J."/>
            <person name="Welchert J."/>
            <person name="Wing R.A."/>
        </authorList>
    </citation>
    <scope>NUCLEOTIDE SEQUENCE [LARGE SCALE GENOMIC DNA]</scope>
</reference>
<dbReference type="EnsemblPlants" id="OGLUM11G09390.1">
    <property type="protein sequence ID" value="OGLUM11G09390.1"/>
    <property type="gene ID" value="OGLUM11G09390"/>
</dbReference>
<sequence length="153" mass="17006">MERVSWACQELCFLSRKSNGGGDLVGARRFGWNDFVYSQWRRTHASIGEDGTRWTMGFTEKDRLGVEESWVVLFSTPKEDACHVFDEMPTRTGREEEKVGRLGADLGFPTGWLAGPRKAGPSGNEEAVTTEDGVEGDSRCLLSPREVDLDDTG</sequence>
<proteinExistence type="predicted"/>
<evidence type="ECO:0000313" key="3">
    <source>
        <dbReference type="Proteomes" id="UP000026961"/>
    </source>
</evidence>
<protein>
    <submittedName>
        <fullName evidence="2">Uncharacterized protein</fullName>
    </submittedName>
</protein>
<dbReference type="HOGENOM" id="CLU_1716081_0_0_1"/>
<keyword evidence="3" id="KW-1185">Reference proteome</keyword>
<evidence type="ECO:0000256" key="1">
    <source>
        <dbReference type="SAM" id="MobiDB-lite"/>
    </source>
</evidence>
<accession>A0A0E0BHU2</accession>
<dbReference type="Gramene" id="OGLUM11G09390.1">
    <property type="protein sequence ID" value="OGLUM11G09390.1"/>
    <property type="gene ID" value="OGLUM11G09390"/>
</dbReference>
<reference evidence="2" key="1">
    <citation type="submission" date="2015-04" db="UniProtKB">
        <authorList>
            <consortium name="EnsemblPlants"/>
        </authorList>
    </citation>
    <scope>IDENTIFICATION</scope>
</reference>
<dbReference type="Proteomes" id="UP000026961">
    <property type="component" value="Chromosome 11"/>
</dbReference>
<name>A0A0E0BHU2_9ORYZ</name>